<dbReference type="AlphaFoldDB" id="B9LWS5"/>
<name>B9LWS5_HALLT</name>
<evidence type="ECO:0000313" key="1">
    <source>
        <dbReference type="EMBL" id="ACM58916.1"/>
    </source>
</evidence>
<sequence>MNFCEECGVLVVPGADGEQCTDCNPTGGAPILSRQAETVGTELEKLSSTKSGAIRKKNAVKWLRNCERPSSSELKRSMLPKPARFEGSTFETDISNIRVTGDAQFIETIAGLLKPILDLENDETRVELNLQRTKIRDTKRYTGNYALYLSVTERGGQ</sequence>
<dbReference type="RefSeq" id="WP_012660124.1">
    <property type="nucleotide sequence ID" value="NC_012030.1"/>
</dbReference>
<protein>
    <submittedName>
        <fullName evidence="1">Uncharacterized protein</fullName>
    </submittedName>
</protein>
<proteinExistence type="predicted"/>
<keyword evidence="2" id="KW-1185">Reference proteome</keyword>
<dbReference type="KEGG" id="hla:Hlac_3402"/>
<dbReference type="Proteomes" id="UP000000740">
    <property type="component" value="Plasmid pHLAC01"/>
</dbReference>
<evidence type="ECO:0000313" key="2">
    <source>
        <dbReference type="Proteomes" id="UP000000740"/>
    </source>
</evidence>
<dbReference type="eggNOG" id="arCOG10364">
    <property type="taxonomic scope" value="Archaea"/>
</dbReference>
<organism evidence="1 2">
    <name type="scientific">Halorubrum lacusprofundi (strain ATCC 49239 / DSM 5036 / JCM 8891 / ACAM 34)</name>
    <dbReference type="NCBI Taxonomy" id="416348"/>
    <lineage>
        <taxon>Archaea</taxon>
        <taxon>Methanobacteriati</taxon>
        <taxon>Methanobacteriota</taxon>
        <taxon>Stenosarchaea group</taxon>
        <taxon>Halobacteria</taxon>
        <taxon>Halobacteriales</taxon>
        <taxon>Haloferacaceae</taxon>
        <taxon>Halorubrum</taxon>
    </lineage>
</organism>
<dbReference type="HOGENOM" id="CLU_143931_0_0_2"/>
<geneLocation type="plasmid" evidence="1 2">
    <name>pHLAC01</name>
</geneLocation>
<dbReference type="EMBL" id="CP001367">
    <property type="protein sequence ID" value="ACM58916.1"/>
    <property type="molecule type" value="Genomic_DNA"/>
</dbReference>
<reference evidence="1 2" key="1">
    <citation type="journal article" date="2016" name="Stand. Genomic Sci.">
        <title>Complete genome sequence of the Antarctic Halorubrum lacusprofundi type strain ACAM 34.</title>
        <authorList>
            <person name="Anderson I.J."/>
            <person name="DasSarma P."/>
            <person name="Lucas S."/>
            <person name="Copeland A."/>
            <person name="Lapidus A."/>
            <person name="Del Rio T.G."/>
            <person name="Tice H."/>
            <person name="Dalin E."/>
            <person name="Bruce D.C."/>
            <person name="Goodwin L."/>
            <person name="Pitluck S."/>
            <person name="Sims D."/>
            <person name="Brettin T.S."/>
            <person name="Detter J.C."/>
            <person name="Han C.S."/>
            <person name="Larimer F."/>
            <person name="Hauser L."/>
            <person name="Land M."/>
            <person name="Ivanova N."/>
            <person name="Richardson P."/>
            <person name="Cavicchioli R."/>
            <person name="DasSarma S."/>
            <person name="Woese C.R."/>
            <person name="Kyrpides N.C."/>
        </authorList>
    </citation>
    <scope>NUCLEOTIDE SEQUENCE [LARGE SCALE GENOMIC DNA]</scope>
    <source>
        <strain evidence="2">ATCC 49239 / DSM 5036 / JCM 8891 / ACAM 34</strain>
    </source>
</reference>
<keyword evidence="1" id="KW-0614">Plasmid</keyword>
<dbReference type="GeneID" id="31400941"/>
<gene>
    <name evidence="1" type="ordered locus">Hlac_3402</name>
</gene>
<accession>B9LWS5</accession>